<dbReference type="InterPro" id="IPR036569">
    <property type="entry name" value="RpiB_LacA_LacB_sf"/>
</dbReference>
<feature type="non-terminal residue" evidence="2">
    <location>
        <position position="1"/>
    </location>
</feature>
<organism evidence="2">
    <name type="scientific">human gut metagenome</name>
    <dbReference type="NCBI Taxonomy" id="408170"/>
    <lineage>
        <taxon>unclassified sequences</taxon>
        <taxon>metagenomes</taxon>
        <taxon>organismal metagenomes</taxon>
    </lineage>
</organism>
<evidence type="ECO:0000256" key="1">
    <source>
        <dbReference type="SAM" id="MobiDB-lite"/>
    </source>
</evidence>
<dbReference type="AlphaFoldDB" id="W1XUZ9"/>
<dbReference type="SUPFAM" id="SSF89623">
    <property type="entry name" value="Ribose/Galactose isomerase RpiB/AlsB"/>
    <property type="match status" value="1"/>
</dbReference>
<reference evidence="2" key="1">
    <citation type="submission" date="2013-12" db="EMBL/GenBank/DDBJ databases">
        <title>A Varibaculum cambriense genome reconstructed from a premature infant gut community with otherwise low bacterial novelty that shifts toward anaerobic metabolism during the third week of life.</title>
        <authorList>
            <person name="Brown C.T."/>
            <person name="Sharon I."/>
            <person name="Thomas B.C."/>
            <person name="Castelle C.J."/>
            <person name="Morowitz M.J."/>
            <person name="Banfield J.F."/>
        </authorList>
    </citation>
    <scope>NUCLEOTIDE SEQUENCE</scope>
</reference>
<dbReference type="GO" id="GO:0005975">
    <property type="term" value="P:carbohydrate metabolic process"/>
    <property type="evidence" value="ECO:0007669"/>
    <property type="project" value="InterPro"/>
</dbReference>
<accession>W1XUZ9</accession>
<dbReference type="InterPro" id="IPR003500">
    <property type="entry name" value="RpiB_LacA_LacB"/>
</dbReference>
<proteinExistence type="predicted"/>
<dbReference type="Gene3D" id="3.40.1400.10">
    <property type="entry name" value="Sugar-phosphate isomerase, RpiB/LacA/LacB"/>
    <property type="match status" value="1"/>
</dbReference>
<feature type="region of interest" description="Disordered" evidence="1">
    <location>
        <begin position="1"/>
        <end position="21"/>
    </location>
</feature>
<comment type="caution">
    <text evidence="2">The sequence shown here is derived from an EMBL/GenBank/DDBJ whole genome shotgun (WGS) entry which is preliminary data.</text>
</comment>
<name>W1XUZ9_9ZZZZ</name>
<dbReference type="GO" id="GO:0016853">
    <property type="term" value="F:isomerase activity"/>
    <property type="evidence" value="ECO:0007669"/>
    <property type="project" value="UniProtKB-KW"/>
</dbReference>
<keyword evidence="2" id="KW-0413">Isomerase</keyword>
<protein>
    <submittedName>
        <fullName evidence="2">Ribose-5-phosphate isomerase</fullName>
    </submittedName>
</protein>
<dbReference type="Pfam" id="PF02502">
    <property type="entry name" value="LacAB_rpiB"/>
    <property type="match status" value="1"/>
</dbReference>
<sequence length="62" mass="6839">TLFRSARQHNNANVAGLGARQHSTEEAIEILDAFVAEPFSGEERPPGRIAQVLDYERAHHSA</sequence>
<gene>
    <name evidence="2" type="ORF">Q604_UNBC11381G0001</name>
</gene>
<evidence type="ECO:0000313" key="2">
    <source>
        <dbReference type="EMBL" id="ETJ34193.1"/>
    </source>
</evidence>
<dbReference type="EMBL" id="AZMM01011381">
    <property type="protein sequence ID" value="ETJ34193.1"/>
    <property type="molecule type" value="Genomic_DNA"/>
</dbReference>